<proteinExistence type="predicted"/>
<dbReference type="AlphaFoldDB" id="A0A5C3QP24"/>
<accession>A0A5C3QP24</accession>
<name>A0A5C3QP24_9AGAR</name>
<dbReference type="OrthoDB" id="2269034at2759"/>
<dbReference type="Proteomes" id="UP000305067">
    <property type="component" value="Unassembled WGS sequence"/>
</dbReference>
<organism evidence="1 2">
    <name type="scientific">Pterulicium gracile</name>
    <dbReference type="NCBI Taxonomy" id="1884261"/>
    <lineage>
        <taxon>Eukaryota</taxon>
        <taxon>Fungi</taxon>
        <taxon>Dikarya</taxon>
        <taxon>Basidiomycota</taxon>
        <taxon>Agaricomycotina</taxon>
        <taxon>Agaricomycetes</taxon>
        <taxon>Agaricomycetidae</taxon>
        <taxon>Agaricales</taxon>
        <taxon>Pleurotineae</taxon>
        <taxon>Pterulaceae</taxon>
        <taxon>Pterulicium</taxon>
    </lineage>
</organism>
<evidence type="ECO:0000313" key="2">
    <source>
        <dbReference type="Proteomes" id="UP000305067"/>
    </source>
</evidence>
<keyword evidence="2" id="KW-1185">Reference proteome</keyword>
<sequence length="141" mass="15886">MEHIPPEIWADIFGLSTSREVVDFYETSHPPWVFAQVCRKWRDTAHASSELWSTIGLHRQNMEGNSVLSHLASYKLRLSRFITHSHDHTLGISLSIPRGYEGDANGVEFAEAANIFLETLVDGRSFSSWQTAKPLDESSGI</sequence>
<dbReference type="EMBL" id="ML178820">
    <property type="protein sequence ID" value="TFL03337.1"/>
    <property type="molecule type" value="Genomic_DNA"/>
</dbReference>
<protein>
    <submittedName>
        <fullName evidence="1">Uncharacterized protein</fullName>
    </submittedName>
</protein>
<evidence type="ECO:0000313" key="1">
    <source>
        <dbReference type="EMBL" id="TFL03337.1"/>
    </source>
</evidence>
<reference evidence="1 2" key="1">
    <citation type="journal article" date="2019" name="Nat. Ecol. Evol.">
        <title>Megaphylogeny resolves global patterns of mushroom evolution.</title>
        <authorList>
            <person name="Varga T."/>
            <person name="Krizsan K."/>
            <person name="Foldi C."/>
            <person name="Dima B."/>
            <person name="Sanchez-Garcia M."/>
            <person name="Sanchez-Ramirez S."/>
            <person name="Szollosi G.J."/>
            <person name="Szarkandi J.G."/>
            <person name="Papp V."/>
            <person name="Albert L."/>
            <person name="Andreopoulos W."/>
            <person name="Angelini C."/>
            <person name="Antonin V."/>
            <person name="Barry K.W."/>
            <person name="Bougher N.L."/>
            <person name="Buchanan P."/>
            <person name="Buyck B."/>
            <person name="Bense V."/>
            <person name="Catcheside P."/>
            <person name="Chovatia M."/>
            <person name="Cooper J."/>
            <person name="Damon W."/>
            <person name="Desjardin D."/>
            <person name="Finy P."/>
            <person name="Geml J."/>
            <person name="Haridas S."/>
            <person name="Hughes K."/>
            <person name="Justo A."/>
            <person name="Karasinski D."/>
            <person name="Kautmanova I."/>
            <person name="Kiss B."/>
            <person name="Kocsube S."/>
            <person name="Kotiranta H."/>
            <person name="LaButti K.M."/>
            <person name="Lechner B.E."/>
            <person name="Liimatainen K."/>
            <person name="Lipzen A."/>
            <person name="Lukacs Z."/>
            <person name="Mihaltcheva S."/>
            <person name="Morgado L.N."/>
            <person name="Niskanen T."/>
            <person name="Noordeloos M.E."/>
            <person name="Ohm R.A."/>
            <person name="Ortiz-Santana B."/>
            <person name="Ovrebo C."/>
            <person name="Racz N."/>
            <person name="Riley R."/>
            <person name="Savchenko A."/>
            <person name="Shiryaev A."/>
            <person name="Soop K."/>
            <person name="Spirin V."/>
            <person name="Szebenyi C."/>
            <person name="Tomsovsky M."/>
            <person name="Tulloss R.E."/>
            <person name="Uehling J."/>
            <person name="Grigoriev I.V."/>
            <person name="Vagvolgyi C."/>
            <person name="Papp T."/>
            <person name="Martin F.M."/>
            <person name="Miettinen O."/>
            <person name="Hibbett D.S."/>
            <person name="Nagy L.G."/>
        </authorList>
    </citation>
    <scope>NUCLEOTIDE SEQUENCE [LARGE SCALE GENOMIC DNA]</scope>
    <source>
        <strain evidence="1 2">CBS 309.79</strain>
    </source>
</reference>
<dbReference type="Gene3D" id="1.20.1280.50">
    <property type="match status" value="1"/>
</dbReference>
<gene>
    <name evidence="1" type="ORF">BDV98DRAFT_381765</name>
</gene>